<reference evidence="3 4" key="1">
    <citation type="submission" date="2017-05" db="EMBL/GenBank/DDBJ databases">
        <title>Functional genome analysis of Paenibacillus pasadenensis strain R16: insights on endophytic life style and antifungal activity.</title>
        <authorList>
            <person name="Passera A."/>
            <person name="Marcolungo L."/>
            <person name="Casati P."/>
            <person name="Brasca M."/>
            <person name="Quaglino F."/>
            <person name="Delledonne M."/>
        </authorList>
    </citation>
    <scope>NUCLEOTIDE SEQUENCE [LARGE SCALE GENOMIC DNA]</scope>
    <source>
        <strain evidence="3 4">R16</strain>
    </source>
</reference>
<dbReference type="Gene3D" id="2.40.50.140">
    <property type="entry name" value="Nucleic acid-binding proteins"/>
    <property type="match status" value="1"/>
</dbReference>
<accession>A0A2N5N7N7</accession>
<keyword evidence="1" id="KW-0812">Transmembrane</keyword>
<evidence type="ECO:0000259" key="2">
    <source>
        <dbReference type="Pfam" id="PF25842"/>
    </source>
</evidence>
<feature type="domain" description="Membrane protein NfeD2 N-terminal transmembrane" evidence="2">
    <location>
        <begin position="1"/>
        <end position="102"/>
    </location>
</feature>
<evidence type="ECO:0000256" key="1">
    <source>
        <dbReference type="SAM" id="Phobius"/>
    </source>
</evidence>
<evidence type="ECO:0000313" key="3">
    <source>
        <dbReference type="EMBL" id="PLT46367.1"/>
    </source>
</evidence>
<evidence type="ECO:0000313" key="4">
    <source>
        <dbReference type="Proteomes" id="UP000234789"/>
    </source>
</evidence>
<dbReference type="Proteomes" id="UP000234789">
    <property type="component" value="Unassembled WGS sequence"/>
</dbReference>
<keyword evidence="4" id="KW-1185">Reference proteome</keyword>
<keyword evidence="1" id="KW-1133">Transmembrane helix</keyword>
<dbReference type="InterPro" id="IPR058653">
    <property type="entry name" value="NfeD2_TM"/>
</dbReference>
<protein>
    <submittedName>
        <fullName evidence="3">Putative membrane protein</fullName>
    </submittedName>
</protein>
<dbReference type="EMBL" id="NFEZ01000004">
    <property type="protein sequence ID" value="PLT46367.1"/>
    <property type="molecule type" value="Genomic_DNA"/>
</dbReference>
<keyword evidence="1" id="KW-0472">Membrane</keyword>
<gene>
    <name evidence="3" type="ORF">B8V81_4798</name>
</gene>
<comment type="caution">
    <text evidence="3">The sequence shown here is derived from an EMBL/GenBank/DDBJ whole genome shotgun (WGS) entry which is preliminary data.</text>
</comment>
<organism evidence="3 4">
    <name type="scientific">Paenibacillus pasadenensis</name>
    <dbReference type="NCBI Taxonomy" id="217090"/>
    <lineage>
        <taxon>Bacteria</taxon>
        <taxon>Bacillati</taxon>
        <taxon>Bacillota</taxon>
        <taxon>Bacilli</taxon>
        <taxon>Bacillales</taxon>
        <taxon>Paenibacillaceae</taxon>
        <taxon>Paenibacillus</taxon>
    </lineage>
</organism>
<dbReference type="InterPro" id="IPR012340">
    <property type="entry name" value="NA-bd_OB-fold"/>
</dbReference>
<sequence>METLYLSCLAFGVLFALVSVVLGDLLGSALDGALDFLSADAGGIFQPAALAGGITAFGGAGLMLEKYTELGAGATASLSVLLAIAGSAAMFFLYVKPMRNSETSSGYSVRELGGMIGEVITPIPAHGCGEVLIRIGAGVTNHTAESFESRDIPSGSRVVVVEVKPDALSVAMMNERGDL</sequence>
<proteinExistence type="predicted"/>
<feature type="transmembrane region" description="Helical" evidence="1">
    <location>
        <begin position="72"/>
        <end position="95"/>
    </location>
</feature>
<dbReference type="Pfam" id="PF25842">
    <property type="entry name" value="NfeD_TM"/>
    <property type="match status" value="1"/>
</dbReference>
<dbReference type="RefSeq" id="WP_101809300.1">
    <property type="nucleotide sequence ID" value="NZ_NFEZ01000004.1"/>
</dbReference>
<dbReference type="AlphaFoldDB" id="A0A2N5N7N7"/>
<name>A0A2N5N7N7_9BACL</name>